<sequence length="223" mass="25679">MQSSEVDSMKLVQLFQDQKKVAWDTQEGNSFVTTEVPIHGLYNVGQYVNACGGFNKDNNYSSRMNVMDYDMPELVVFILEDVDQFVNDRSFDNRMLQEGISEDCEFHHNIIPCFFDPNMKRSNGLNIQTTEIVYTISDGSNCASQNPSINDAMKKYDCGNLMMEVEVELDSGDNISTDHATKKVTSLRPKKVRHFDPCLYILFLWILHKQYFKLGLQSERQLV</sequence>
<evidence type="ECO:0000313" key="2">
    <source>
        <dbReference type="Proteomes" id="UP000447434"/>
    </source>
</evidence>
<keyword evidence="2" id="KW-1185">Reference proteome</keyword>
<comment type="caution">
    <text evidence="1">The sequence shown here is derived from an EMBL/GenBank/DDBJ whole genome shotgun (WGS) entry which is preliminary data.</text>
</comment>
<reference evidence="2" key="1">
    <citation type="journal article" date="2020" name="Nat. Commun.">
        <title>Genome sequence of the cluster root forming white lupin.</title>
        <authorList>
            <person name="Hufnagel B."/>
            <person name="Marques A."/>
            <person name="Soriano A."/>
            <person name="Marques L."/>
            <person name="Divol F."/>
            <person name="Doumas P."/>
            <person name="Sallet E."/>
            <person name="Mancinotti D."/>
            <person name="Carrere S."/>
            <person name="Marande W."/>
            <person name="Arribat S."/>
            <person name="Keller J."/>
            <person name="Huneau C."/>
            <person name="Blein T."/>
            <person name="Aime D."/>
            <person name="Laguerre M."/>
            <person name="Taylor J."/>
            <person name="Schubert V."/>
            <person name="Nelson M."/>
            <person name="Geu-Flores F."/>
            <person name="Crespi M."/>
            <person name="Gallardo-Guerrero K."/>
            <person name="Delaux P.-M."/>
            <person name="Salse J."/>
            <person name="Berges H."/>
            <person name="Guyot R."/>
            <person name="Gouzy J."/>
            <person name="Peret B."/>
        </authorList>
    </citation>
    <scope>NUCLEOTIDE SEQUENCE [LARGE SCALE GENOMIC DNA]</scope>
    <source>
        <strain evidence="2">cv. Amiga</strain>
    </source>
</reference>
<organism evidence="1 2">
    <name type="scientific">Lupinus albus</name>
    <name type="common">White lupine</name>
    <name type="synonym">Lupinus termis</name>
    <dbReference type="NCBI Taxonomy" id="3870"/>
    <lineage>
        <taxon>Eukaryota</taxon>
        <taxon>Viridiplantae</taxon>
        <taxon>Streptophyta</taxon>
        <taxon>Embryophyta</taxon>
        <taxon>Tracheophyta</taxon>
        <taxon>Spermatophyta</taxon>
        <taxon>Magnoliopsida</taxon>
        <taxon>eudicotyledons</taxon>
        <taxon>Gunneridae</taxon>
        <taxon>Pentapetalae</taxon>
        <taxon>rosids</taxon>
        <taxon>fabids</taxon>
        <taxon>Fabales</taxon>
        <taxon>Fabaceae</taxon>
        <taxon>Papilionoideae</taxon>
        <taxon>50 kb inversion clade</taxon>
        <taxon>genistoids sensu lato</taxon>
        <taxon>core genistoids</taxon>
        <taxon>Genisteae</taxon>
        <taxon>Lupinus</taxon>
    </lineage>
</organism>
<dbReference type="EMBL" id="WOCE01000023">
    <property type="protein sequence ID" value="KAE9587541.1"/>
    <property type="molecule type" value="Genomic_DNA"/>
</dbReference>
<protein>
    <submittedName>
        <fullName evidence="1">Uncharacterized protein</fullName>
    </submittedName>
</protein>
<dbReference type="AlphaFoldDB" id="A0A6A4NFJ0"/>
<proteinExistence type="predicted"/>
<name>A0A6A4NFJ0_LUPAL</name>
<dbReference type="Proteomes" id="UP000447434">
    <property type="component" value="Chromosome 23"/>
</dbReference>
<accession>A0A6A4NFJ0</accession>
<dbReference type="OrthoDB" id="1300198at2759"/>
<gene>
    <name evidence="1" type="ORF">Lalb_Chr23g0274871</name>
</gene>
<evidence type="ECO:0000313" key="1">
    <source>
        <dbReference type="EMBL" id="KAE9587541.1"/>
    </source>
</evidence>